<protein>
    <submittedName>
        <fullName evidence="2">Contig51, whole genome shotgun sequence</fullName>
    </submittedName>
</protein>
<proteinExistence type="predicted"/>
<reference evidence="2 3" key="1">
    <citation type="submission" date="2015-01" db="EMBL/GenBank/DDBJ databases">
        <title>Comparative genomics of non-oral Prevotella species.</title>
        <authorList>
            <person name="Accetto T."/>
            <person name="Nograsek B."/>
            <person name="Avgustin G."/>
        </authorList>
    </citation>
    <scope>NUCLEOTIDE SEQUENCE [LARGE SCALE GENOMIC DNA]</scope>
    <source>
        <strain evidence="2 3">P5-119</strain>
    </source>
</reference>
<name>A0A0D0J0D5_9BACT</name>
<evidence type="ECO:0000313" key="3">
    <source>
        <dbReference type="Proteomes" id="UP000032046"/>
    </source>
</evidence>
<dbReference type="AlphaFoldDB" id="A0A0D0J0D5"/>
<dbReference type="STRING" id="1602171.ST44_06120"/>
<dbReference type="Proteomes" id="UP000032046">
    <property type="component" value="Unassembled WGS sequence"/>
</dbReference>
<sequence>MTLCFRKTIIQETTSKNKDSDQIYNDFNNRKINHIVSVNILNENANLTDCKYAIFANYSSSEVIGPQRLGRSLRHKSPIIIMPFYEGTREQEILENMIKDFNKDAIYTIHTLGELEEFIKK</sequence>
<accession>A0A0D0J0D5</accession>
<dbReference type="InterPro" id="IPR001650">
    <property type="entry name" value="Helicase_C-like"/>
</dbReference>
<dbReference type="RefSeq" id="WP_042518949.1">
    <property type="nucleotide sequence ID" value="NZ_JXQK01000051.1"/>
</dbReference>
<dbReference type="CDD" id="cd18785">
    <property type="entry name" value="SF2_C"/>
    <property type="match status" value="1"/>
</dbReference>
<evidence type="ECO:0000313" key="2">
    <source>
        <dbReference type="EMBL" id="KIP62792.1"/>
    </source>
</evidence>
<organism evidence="2 3">
    <name type="scientific">Prevotella pectinovora</name>
    <dbReference type="NCBI Taxonomy" id="1602169"/>
    <lineage>
        <taxon>Bacteria</taxon>
        <taxon>Pseudomonadati</taxon>
        <taxon>Bacteroidota</taxon>
        <taxon>Bacteroidia</taxon>
        <taxon>Bacteroidales</taxon>
        <taxon>Prevotellaceae</taxon>
        <taxon>Prevotella</taxon>
    </lineage>
</organism>
<dbReference type="InterPro" id="IPR027417">
    <property type="entry name" value="P-loop_NTPase"/>
</dbReference>
<dbReference type="Gene3D" id="3.40.50.300">
    <property type="entry name" value="P-loop containing nucleotide triphosphate hydrolases"/>
    <property type="match status" value="1"/>
</dbReference>
<comment type="caution">
    <text evidence="2">The sequence shown here is derived from an EMBL/GenBank/DDBJ whole genome shotgun (WGS) entry which is preliminary data.</text>
</comment>
<keyword evidence="3" id="KW-1185">Reference proteome</keyword>
<feature type="domain" description="Helicase C-terminal" evidence="1">
    <location>
        <begin position="15"/>
        <end position="75"/>
    </location>
</feature>
<gene>
    <name evidence="2" type="ORF">ST44_06120</name>
</gene>
<evidence type="ECO:0000259" key="1">
    <source>
        <dbReference type="Pfam" id="PF00271"/>
    </source>
</evidence>
<dbReference type="Pfam" id="PF00271">
    <property type="entry name" value="Helicase_C"/>
    <property type="match status" value="1"/>
</dbReference>
<dbReference type="SUPFAM" id="SSF52540">
    <property type="entry name" value="P-loop containing nucleoside triphosphate hydrolases"/>
    <property type="match status" value="1"/>
</dbReference>
<dbReference type="EMBL" id="JXQK01000051">
    <property type="protein sequence ID" value="KIP62792.1"/>
    <property type="molecule type" value="Genomic_DNA"/>
</dbReference>